<evidence type="ECO:0000256" key="1">
    <source>
        <dbReference type="SAM" id="SignalP"/>
    </source>
</evidence>
<sequence length="178" mass="20146">MLSRNTMAIFLALMFTLISTAQCSTLRDLLNSYEQSDPVSTACKQMCREEDRRMMACAKRHRCATYLDLSKFEIAAYESCMKPCLKITSKCYSLCAENYNFLVAKCMNIKGSYSDKMDCILDTFSDINTPQPQSTTVDARPTLSALPIKTTPKIIPLLRLLKAKEFLSTETPETFVIQ</sequence>
<dbReference type="EMBL" id="BMAT01010331">
    <property type="protein sequence ID" value="GFS24381.1"/>
    <property type="molecule type" value="Genomic_DNA"/>
</dbReference>
<evidence type="ECO:0008006" key="4">
    <source>
        <dbReference type="Google" id="ProtNLM"/>
    </source>
</evidence>
<protein>
    <recommendedName>
        <fullName evidence="4">Chondroitin proteoglycan 4 domain-containing protein</fullName>
    </recommendedName>
</protein>
<gene>
    <name evidence="2" type="ORF">ElyMa_005155900</name>
</gene>
<feature type="chain" id="PRO_5043427825" description="Chondroitin proteoglycan 4 domain-containing protein" evidence="1">
    <location>
        <begin position="24"/>
        <end position="178"/>
    </location>
</feature>
<organism evidence="2 3">
    <name type="scientific">Elysia marginata</name>
    <dbReference type="NCBI Taxonomy" id="1093978"/>
    <lineage>
        <taxon>Eukaryota</taxon>
        <taxon>Metazoa</taxon>
        <taxon>Spiralia</taxon>
        <taxon>Lophotrochozoa</taxon>
        <taxon>Mollusca</taxon>
        <taxon>Gastropoda</taxon>
        <taxon>Heterobranchia</taxon>
        <taxon>Euthyneura</taxon>
        <taxon>Panpulmonata</taxon>
        <taxon>Sacoglossa</taxon>
        <taxon>Placobranchoidea</taxon>
        <taxon>Plakobranchidae</taxon>
        <taxon>Elysia</taxon>
    </lineage>
</organism>
<feature type="signal peptide" evidence="1">
    <location>
        <begin position="1"/>
        <end position="23"/>
    </location>
</feature>
<proteinExistence type="predicted"/>
<comment type="caution">
    <text evidence="2">The sequence shown here is derived from an EMBL/GenBank/DDBJ whole genome shotgun (WGS) entry which is preliminary data.</text>
</comment>
<name>A0AAV4JUZ9_9GAST</name>
<evidence type="ECO:0000313" key="2">
    <source>
        <dbReference type="EMBL" id="GFS24381.1"/>
    </source>
</evidence>
<dbReference type="AlphaFoldDB" id="A0AAV4JUZ9"/>
<accession>A0AAV4JUZ9</accession>
<dbReference type="Proteomes" id="UP000762676">
    <property type="component" value="Unassembled WGS sequence"/>
</dbReference>
<evidence type="ECO:0000313" key="3">
    <source>
        <dbReference type="Proteomes" id="UP000762676"/>
    </source>
</evidence>
<reference evidence="2 3" key="1">
    <citation type="journal article" date="2021" name="Elife">
        <title>Chloroplast acquisition without the gene transfer in kleptoplastic sea slugs, Plakobranchus ocellatus.</title>
        <authorList>
            <person name="Maeda T."/>
            <person name="Takahashi S."/>
            <person name="Yoshida T."/>
            <person name="Shimamura S."/>
            <person name="Takaki Y."/>
            <person name="Nagai Y."/>
            <person name="Toyoda A."/>
            <person name="Suzuki Y."/>
            <person name="Arimoto A."/>
            <person name="Ishii H."/>
            <person name="Satoh N."/>
            <person name="Nishiyama T."/>
            <person name="Hasebe M."/>
            <person name="Maruyama T."/>
            <person name="Minagawa J."/>
            <person name="Obokata J."/>
            <person name="Shigenobu S."/>
        </authorList>
    </citation>
    <scope>NUCLEOTIDE SEQUENCE [LARGE SCALE GENOMIC DNA]</scope>
</reference>
<keyword evidence="3" id="KW-1185">Reference proteome</keyword>
<keyword evidence="1" id="KW-0732">Signal</keyword>